<accession>A0A7D4BGZ5</accession>
<name>A0A7D4BGZ5_9SPHN</name>
<dbReference type="Proteomes" id="UP000504693">
    <property type="component" value="Chromosome"/>
</dbReference>
<sequence length="113" mass="12457">MSVHFAAARSTSHSPIARALAKKACARAANDNGDAARMAAEASSFDHMMRAALKHFAEHGMGAAEAARRQAEQAHFTGDVAGYEWWLGVCRTLDRRLADRVQRRLATRDMLIY</sequence>
<evidence type="ECO:0000313" key="2">
    <source>
        <dbReference type="Proteomes" id="UP000504693"/>
    </source>
</evidence>
<reference evidence="1 2" key="1">
    <citation type="submission" date="2020-05" db="EMBL/GenBank/DDBJ databases">
        <title>Erythrobacter mangrovi sp. nov., isolated from rhizosphere soil of mangrove plant (Kandelia candel).</title>
        <authorList>
            <person name="Ye Y.H."/>
        </authorList>
    </citation>
    <scope>NUCLEOTIDE SEQUENCE [LARGE SCALE GENOMIC DNA]</scope>
    <source>
        <strain evidence="1 2">EB310</strain>
    </source>
</reference>
<organism evidence="1 2">
    <name type="scientific">Erythrobacter mangrovi</name>
    <dbReference type="NCBI Taxonomy" id="2739433"/>
    <lineage>
        <taxon>Bacteria</taxon>
        <taxon>Pseudomonadati</taxon>
        <taxon>Pseudomonadota</taxon>
        <taxon>Alphaproteobacteria</taxon>
        <taxon>Sphingomonadales</taxon>
        <taxon>Erythrobacteraceae</taxon>
        <taxon>Erythrobacter/Porphyrobacter group</taxon>
        <taxon>Erythrobacter</taxon>
    </lineage>
</organism>
<dbReference type="EMBL" id="CP053921">
    <property type="protein sequence ID" value="QKG71902.1"/>
    <property type="molecule type" value="Genomic_DNA"/>
</dbReference>
<evidence type="ECO:0000313" key="1">
    <source>
        <dbReference type="EMBL" id="QKG71902.1"/>
    </source>
</evidence>
<keyword evidence="2" id="KW-1185">Reference proteome</keyword>
<proteinExistence type="predicted"/>
<dbReference type="KEGG" id="emv:HQR01_11330"/>
<dbReference type="AlphaFoldDB" id="A0A7D4BGZ5"/>
<gene>
    <name evidence="1" type="ORF">HQR01_11330</name>
</gene>
<protein>
    <submittedName>
        <fullName evidence="1">Uncharacterized protein</fullName>
    </submittedName>
</protein>
<dbReference type="RefSeq" id="WP_173214968.1">
    <property type="nucleotide sequence ID" value="NZ_CP053921.1"/>
</dbReference>